<evidence type="ECO:0000313" key="2">
    <source>
        <dbReference type="Proteomes" id="UP001139981"/>
    </source>
</evidence>
<name>A0ACC1LT00_9FUNG</name>
<organism evidence="1 2">
    <name type="scientific">Coemansia aciculifera</name>
    <dbReference type="NCBI Taxonomy" id="417176"/>
    <lineage>
        <taxon>Eukaryota</taxon>
        <taxon>Fungi</taxon>
        <taxon>Fungi incertae sedis</taxon>
        <taxon>Zoopagomycota</taxon>
        <taxon>Kickxellomycotina</taxon>
        <taxon>Kickxellomycetes</taxon>
        <taxon>Kickxellales</taxon>
        <taxon>Kickxellaceae</taxon>
        <taxon>Coemansia</taxon>
    </lineage>
</organism>
<protein>
    <submittedName>
        <fullName evidence="1">Ubiquitin-specific protease doa4</fullName>
        <ecNumber evidence="1">3.4.19.12</ecNumber>
    </submittedName>
</protein>
<comment type="caution">
    <text evidence="1">The sequence shown here is derived from an EMBL/GenBank/DDBJ whole genome shotgun (WGS) entry which is preliminary data.</text>
</comment>
<dbReference type="Proteomes" id="UP001139981">
    <property type="component" value="Unassembled WGS sequence"/>
</dbReference>
<dbReference type="EC" id="3.4.19.12" evidence="1"/>
<evidence type="ECO:0000313" key="1">
    <source>
        <dbReference type="EMBL" id="KAJ2879056.1"/>
    </source>
</evidence>
<proteinExistence type="predicted"/>
<reference evidence="1" key="1">
    <citation type="submission" date="2022-07" db="EMBL/GenBank/DDBJ databases">
        <title>Phylogenomic reconstructions and comparative analyses of Kickxellomycotina fungi.</title>
        <authorList>
            <person name="Reynolds N.K."/>
            <person name="Stajich J.E."/>
            <person name="Barry K."/>
            <person name="Grigoriev I.V."/>
            <person name="Crous P."/>
            <person name="Smith M.E."/>
        </authorList>
    </citation>
    <scope>NUCLEOTIDE SEQUENCE</scope>
    <source>
        <strain evidence="1">CBS 190363</strain>
    </source>
</reference>
<gene>
    <name evidence="1" type="primary">DOA4_2</name>
    <name evidence="1" type="ORF">IWW38_006189</name>
</gene>
<accession>A0ACC1LT00</accession>
<keyword evidence="1" id="KW-0378">Hydrolase</keyword>
<feature type="non-terminal residue" evidence="1">
    <location>
        <position position="283"/>
    </location>
</feature>
<keyword evidence="2" id="KW-1185">Reference proteome</keyword>
<keyword evidence="1" id="KW-0645">Protease</keyword>
<sequence length="283" mass="31282">MKAGNILKLLPKQRDFDVVSKDPKYAHLRSEFSTTIINDMEQLSADFKKLPSTESSARDADQNIRVSAEKLGQMESDFAKQYPVVPLKATDAVESSKQESPWLARQMNDFNEIDAQARLIDASAQVQANSQAHGLRGVSIVGSGSSNRVAMAISPHLSKNTEIAPTNGEFFDSNTTTCTPAELLGLLDRSRTGGNGRPTVLVLDVRPHQDYVWGRIDHKYTVNVDPIGLQKKYTSAEIESSLAIVADEQQKWFRRRDEFDLIVYVCQSARSFGDSGSTEVSAI</sequence>
<dbReference type="EMBL" id="JANBVB010003401">
    <property type="protein sequence ID" value="KAJ2879056.1"/>
    <property type="molecule type" value="Genomic_DNA"/>
</dbReference>